<dbReference type="GO" id="GO:0008236">
    <property type="term" value="F:serine-type peptidase activity"/>
    <property type="evidence" value="ECO:0007669"/>
    <property type="project" value="InterPro"/>
</dbReference>
<dbReference type="InterPro" id="IPR005151">
    <property type="entry name" value="Tail-specific_protease"/>
</dbReference>
<dbReference type="Pfam" id="PF03572">
    <property type="entry name" value="Peptidase_S41"/>
    <property type="match status" value="1"/>
</dbReference>
<evidence type="ECO:0000313" key="3">
    <source>
        <dbReference type="EMBL" id="CDF32230.1"/>
    </source>
</evidence>
<feature type="domain" description="Tail specific protease" evidence="2">
    <location>
        <begin position="5"/>
        <end position="198"/>
    </location>
</feature>
<dbReference type="GO" id="GO:0006508">
    <property type="term" value="P:proteolysis"/>
    <property type="evidence" value="ECO:0007669"/>
    <property type="project" value="InterPro"/>
</dbReference>
<keyword evidence="4" id="KW-1185">Reference proteome</keyword>
<dbReference type="KEGG" id="ccp:CHC_T00007609001"/>
<dbReference type="Proteomes" id="UP000012073">
    <property type="component" value="Unassembled WGS sequence"/>
</dbReference>
<proteinExistence type="predicted"/>
<sequence>MPKVGLIMDLRGNAGGRPNYVKLLAESLVAETVAANPTVLRATDAIAAALAALLSEGTEDIEELLPFFQYRSAVNTALAIGEPFSGPSASLYDARFAERFAPRAYFGPVVTLVDGLCYSGGDLFTSLQKDYGFSTVVGVSDNVGAGGASTVSYSVLSDFFPEFFPPVAAGFTTAFARFYRSGTSAGGIIENFGVEPDVRYFSTRNDVLKDDCDLYEFLGEILTSGDAPGEGPTDNLSESPGPGDGLEPMYTMEPDGLLGPFVSAEPEEIIFAL</sequence>
<protein>
    <recommendedName>
        <fullName evidence="2">Tail specific protease domain-containing protein</fullName>
    </recommendedName>
</protein>
<dbReference type="OrthoDB" id="2110690at2759"/>
<dbReference type="RefSeq" id="XP_005711895.1">
    <property type="nucleotide sequence ID" value="XM_005711838.1"/>
</dbReference>
<evidence type="ECO:0000259" key="2">
    <source>
        <dbReference type="Pfam" id="PF03572"/>
    </source>
</evidence>
<gene>
    <name evidence="3" type="ORF">CHC_T00007609001</name>
</gene>
<dbReference type="Gramene" id="CDF32230">
    <property type="protein sequence ID" value="CDF32230"/>
    <property type="gene ID" value="CHC_T00007609001"/>
</dbReference>
<evidence type="ECO:0000313" key="4">
    <source>
        <dbReference type="Proteomes" id="UP000012073"/>
    </source>
</evidence>
<organism evidence="3 4">
    <name type="scientific">Chondrus crispus</name>
    <name type="common">Carrageen Irish moss</name>
    <name type="synonym">Polymorpha crispa</name>
    <dbReference type="NCBI Taxonomy" id="2769"/>
    <lineage>
        <taxon>Eukaryota</taxon>
        <taxon>Rhodophyta</taxon>
        <taxon>Florideophyceae</taxon>
        <taxon>Rhodymeniophycidae</taxon>
        <taxon>Gigartinales</taxon>
        <taxon>Gigartinaceae</taxon>
        <taxon>Chondrus</taxon>
    </lineage>
</organism>
<dbReference type="InterPro" id="IPR029045">
    <property type="entry name" value="ClpP/crotonase-like_dom_sf"/>
</dbReference>
<dbReference type="PhylomeDB" id="R7Q428"/>
<dbReference type="AlphaFoldDB" id="R7Q428"/>
<dbReference type="GeneID" id="17319604"/>
<dbReference type="EMBL" id="HG001460">
    <property type="protein sequence ID" value="CDF32230.1"/>
    <property type="molecule type" value="Genomic_DNA"/>
</dbReference>
<accession>R7Q428</accession>
<evidence type="ECO:0000256" key="1">
    <source>
        <dbReference type="SAM" id="MobiDB-lite"/>
    </source>
</evidence>
<name>R7Q428_CHOCR</name>
<dbReference type="Gene3D" id="3.90.226.10">
    <property type="entry name" value="2-enoyl-CoA Hydratase, Chain A, domain 1"/>
    <property type="match status" value="1"/>
</dbReference>
<feature type="region of interest" description="Disordered" evidence="1">
    <location>
        <begin position="224"/>
        <end position="249"/>
    </location>
</feature>
<reference evidence="4" key="1">
    <citation type="journal article" date="2013" name="Proc. Natl. Acad. Sci. U.S.A.">
        <title>Genome structure and metabolic features in the red seaweed Chondrus crispus shed light on evolution of the Archaeplastida.</title>
        <authorList>
            <person name="Collen J."/>
            <person name="Porcel B."/>
            <person name="Carre W."/>
            <person name="Ball S.G."/>
            <person name="Chaparro C."/>
            <person name="Tonon T."/>
            <person name="Barbeyron T."/>
            <person name="Michel G."/>
            <person name="Noel B."/>
            <person name="Valentin K."/>
            <person name="Elias M."/>
            <person name="Artiguenave F."/>
            <person name="Arun A."/>
            <person name="Aury J.M."/>
            <person name="Barbosa-Neto J.F."/>
            <person name="Bothwell J.H."/>
            <person name="Bouget F.Y."/>
            <person name="Brillet L."/>
            <person name="Cabello-Hurtado F."/>
            <person name="Capella-Gutierrez S."/>
            <person name="Charrier B."/>
            <person name="Cladiere L."/>
            <person name="Cock J.M."/>
            <person name="Coelho S.M."/>
            <person name="Colleoni C."/>
            <person name="Czjzek M."/>
            <person name="Da Silva C."/>
            <person name="Delage L."/>
            <person name="Denoeud F."/>
            <person name="Deschamps P."/>
            <person name="Dittami S.M."/>
            <person name="Gabaldon T."/>
            <person name="Gachon C.M."/>
            <person name="Groisillier A."/>
            <person name="Herve C."/>
            <person name="Jabbari K."/>
            <person name="Katinka M."/>
            <person name="Kloareg B."/>
            <person name="Kowalczyk N."/>
            <person name="Labadie K."/>
            <person name="Leblanc C."/>
            <person name="Lopez P.J."/>
            <person name="McLachlan D.H."/>
            <person name="Meslet-Cladiere L."/>
            <person name="Moustafa A."/>
            <person name="Nehr Z."/>
            <person name="Nyvall Collen P."/>
            <person name="Panaud O."/>
            <person name="Partensky F."/>
            <person name="Poulain J."/>
            <person name="Rensing S.A."/>
            <person name="Rousvoal S."/>
            <person name="Samson G."/>
            <person name="Symeonidi A."/>
            <person name="Weissenbach J."/>
            <person name="Zambounis A."/>
            <person name="Wincker P."/>
            <person name="Boyen C."/>
        </authorList>
    </citation>
    <scope>NUCLEOTIDE SEQUENCE [LARGE SCALE GENOMIC DNA]</scope>
    <source>
        <strain evidence="4">cv. Stackhouse</strain>
    </source>
</reference>
<dbReference type="SUPFAM" id="SSF52096">
    <property type="entry name" value="ClpP/crotonase"/>
    <property type="match status" value="1"/>
</dbReference>